<evidence type="ECO:0000256" key="1">
    <source>
        <dbReference type="ARBA" id="ARBA00007920"/>
    </source>
</evidence>
<dbReference type="AlphaFoldDB" id="A0A5C2SUM7"/>
<dbReference type="SUPFAM" id="SSF53474">
    <property type="entry name" value="alpha/beta-Hydrolases"/>
    <property type="match status" value="1"/>
</dbReference>
<dbReference type="PANTHER" id="PTHR47842">
    <property type="entry name" value="EXPRESSED PROTEIN"/>
    <property type="match status" value="1"/>
</dbReference>
<comment type="similarity">
    <text evidence="1">Belongs to the putative lipase ROG1 family.</text>
</comment>
<feature type="compositionally biased region" description="Acidic residues" evidence="2">
    <location>
        <begin position="473"/>
        <end position="521"/>
    </location>
</feature>
<dbReference type="Proteomes" id="UP000313359">
    <property type="component" value="Unassembled WGS sequence"/>
</dbReference>
<evidence type="ECO:0000313" key="5">
    <source>
        <dbReference type="Proteomes" id="UP000313359"/>
    </source>
</evidence>
<dbReference type="Pfam" id="PF05057">
    <property type="entry name" value="DUF676"/>
    <property type="match status" value="1"/>
</dbReference>
<dbReference type="EMBL" id="ML122250">
    <property type="protein sequence ID" value="RPD67340.1"/>
    <property type="molecule type" value="Genomic_DNA"/>
</dbReference>
<feature type="region of interest" description="Disordered" evidence="2">
    <location>
        <begin position="191"/>
        <end position="214"/>
    </location>
</feature>
<dbReference type="InterPro" id="IPR007751">
    <property type="entry name" value="DUF676_lipase-like"/>
</dbReference>
<accession>A0A5C2SUM7</accession>
<dbReference type="InterPro" id="IPR029058">
    <property type="entry name" value="AB_hydrolase_fold"/>
</dbReference>
<feature type="compositionally biased region" description="Basic and acidic residues" evidence="2">
    <location>
        <begin position="463"/>
        <end position="472"/>
    </location>
</feature>
<reference evidence="4" key="1">
    <citation type="journal article" date="2018" name="Genome Biol. Evol.">
        <title>Genomics and development of Lentinus tigrinus, a white-rot wood-decaying mushroom with dimorphic fruiting bodies.</title>
        <authorList>
            <person name="Wu B."/>
            <person name="Xu Z."/>
            <person name="Knudson A."/>
            <person name="Carlson A."/>
            <person name="Chen N."/>
            <person name="Kovaka S."/>
            <person name="LaButti K."/>
            <person name="Lipzen A."/>
            <person name="Pennachio C."/>
            <person name="Riley R."/>
            <person name="Schakwitz W."/>
            <person name="Umezawa K."/>
            <person name="Ohm R.A."/>
            <person name="Grigoriev I.V."/>
            <person name="Nagy L.G."/>
            <person name="Gibbons J."/>
            <person name="Hibbett D."/>
        </authorList>
    </citation>
    <scope>NUCLEOTIDE SEQUENCE [LARGE SCALE GENOMIC DNA]</scope>
    <source>
        <strain evidence="4">ALCF2SS1-6</strain>
    </source>
</reference>
<organism evidence="4 5">
    <name type="scientific">Lentinus tigrinus ALCF2SS1-6</name>
    <dbReference type="NCBI Taxonomy" id="1328759"/>
    <lineage>
        <taxon>Eukaryota</taxon>
        <taxon>Fungi</taxon>
        <taxon>Dikarya</taxon>
        <taxon>Basidiomycota</taxon>
        <taxon>Agaricomycotina</taxon>
        <taxon>Agaricomycetes</taxon>
        <taxon>Polyporales</taxon>
        <taxon>Polyporaceae</taxon>
        <taxon>Lentinus</taxon>
    </lineage>
</organism>
<keyword evidence="5" id="KW-1185">Reference proteome</keyword>
<dbReference type="Gene3D" id="3.40.50.1820">
    <property type="entry name" value="alpha/beta hydrolase"/>
    <property type="match status" value="1"/>
</dbReference>
<dbReference type="STRING" id="1328759.A0A5C2SUM7"/>
<protein>
    <recommendedName>
        <fullName evidence="3">DUF676 domain-containing protein</fullName>
    </recommendedName>
</protein>
<evidence type="ECO:0000313" key="4">
    <source>
        <dbReference type="EMBL" id="RPD67340.1"/>
    </source>
</evidence>
<feature type="region of interest" description="Disordered" evidence="2">
    <location>
        <begin position="434"/>
        <end position="529"/>
    </location>
</feature>
<gene>
    <name evidence="4" type="ORF">L227DRAFT_569485</name>
</gene>
<name>A0A5C2SUM7_9APHY</name>
<feature type="compositionally biased region" description="Acidic residues" evidence="2">
    <location>
        <begin position="437"/>
        <end position="453"/>
    </location>
</feature>
<sequence>MATTNLAAHNPADAATDQTIPADLVLLIFIHGFKGDDSTFGEFPQRLAHILSESLPNTTVESVVFPAYETKGELNAAVVRFADWLTDLTVRKEVANGGAGRAKIVLCGHSMGGLLAADALIEFVRTRPDQNAPLWPNIVACLAYDTPYLGLHPHVFKNSATQAAEYVRTATNVLNSFKSWRAKTPSGAAAAAAASNAPPPVPPKAAIAPPPAAEPSAGTSLWQKWAAPAAYTLGGALFAGAAAGAAYYKREDIGVGATWVTDHLKYVGNLWNKDELDARLDRILQIESRYGVLFQTFFSCIPASPPDFPRSRTFAVLPHPNTPLGWHYAPNHNSLAADEIQAHTGMFDGKRNDGYYDLGLSSAKLIREAVLRHRTEQAGSHQPPATVKQADEVKDAVYSSATVEAARAAEAAVPVSSAAAAAPPPVEAVVPAGAVEQTEESEEEDGDEEEEEEKEAKPAPAAQRKDAKPAEAKEEDESEEEEDDDDDDDDDEEEDDDEDEDDDDDDDEEEDDDDDEEEDEETKPPTKKA</sequence>
<evidence type="ECO:0000259" key="3">
    <source>
        <dbReference type="Pfam" id="PF05057"/>
    </source>
</evidence>
<dbReference type="PANTHER" id="PTHR47842:SF1">
    <property type="entry name" value="DUF676 DOMAIN-CONTAINING PROTEIN"/>
    <property type="match status" value="1"/>
</dbReference>
<dbReference type="OrthoDB" id="442243at2759"/>
<proteinExistence type="inferred from homology"/>
<feature type="compositionally biased region" description="Pro residues" evidence="2">
    <location>
        <begin position="197"/>
        <end position="213"/>
    </location>
</feature>
<feature type="domain" description="DUF676" evidence="3">
    <location>
        <begin position="26"/>
        <end position="169"/>
    </location>
</feature>
<evidence type="ECO:0000256" key="2">
    <source>
        <dbReference type="SAM" id="MobiDB-lite"/>
    </source>
</evidence>